<proteinExistence type="inferred from homology"/>
<dbReference type="PANTHER" id="PTHR33508:SF1">
    <property type="entry name" value="UPF0056 MEMBRANE PROTEIN YHCE"/>
    <property type="match status" value="1"/>
</dbReference>
<feature type="transmembrane region" description="Helical" evidence="7">
    <location>
        <begin position="148"/>
        <end position="165"/>
    </location>
</feature>
<accession>A0A1F6UKM4</accession>
<feature type="transmembrane region" description="Helical" evidence="7">
    <location>
        <begin position="115"/>
        <end position="136"/>
    </location>
</feature>
<reference evidence="8 9" key="1">
    <citation type="journal article" date="2016" name="Nat. Commun.">
        <title>Thousands of microbial genomes shed light on interconnected biogeochemical processes in an aquifer system.</title>
        <authorList>
            <person name="Anantharaman K."/>
            <person name="Brown C.T."/>
            <person name="Hug L.A."/>
            <person name="Sharon I."/>
            <person name="Castelle C.J."/>
            <person name="Probst A.J."/>
            <person name="Thomas B.C."/>
            <person name="Singh A."/>
            <person name="Wilkins M.J."/>
            <person name="Karaoz U."/>
            <person name="Brodie E.L."/>
            <person name="Williams K.H."/>
            <person name="Hubbard S.S."/>
            <person name="Banfield J.F."/>
        </authorList>
    </citation>
    <scope>NUCLEOTIDE SEQUENCE [LARGE SCALE GENOMIC DNA]</scope>
</reference>
<organism evidence="8 9">
    <name type="scientific">Candidatus Muproteobacteria bacterium RBG_19FT_COMBO_61_10</name>
    <dbReference type="NCBI Taxonomy" id="1817761"/>
    <lineage>
        <taxon>Bacteria</taxon>
        <taxon>Pseudomonadati</taxon>
        <taxon>Pseudomonadota</taxon>
        <taxon>Candidatus Muproteobacteria</taxon>
    </lineage>
</organism>
<dbReference type="EMBL" id="MFSV01000099">
    <property type="protein sequence ID" value="OGI57916.1"/>
    <property type="molecule type" value="Genomic_DNA"/>
</dbReference>
<feature type="non-terminal residue" evidence="8">
    <location>
        <position position="171"/>
    </location>
</feature>
<keyword evidence="6 7" id="KW-0472">Membrane</keyword>
<gene>
    <name evidence="8" type="ORF">A2V58_08125</name>
</gene>
<evidence type="ECO:0000256" key="5">
    <source>
        <dbReference type="ARBA" id="ARBA00022989"/>
    </source>
</evidence>
<dbReference type="NCBIfam" id="TIGR00427">
    <property type="entry name" value="NAAT family transporter"/>
    <property type="match status" value="1"/>
</dbReference>
<protein>
    <recommendedName>
        <fullName evidence="7">UPF0056 membrane protein</fullName>
    </recommendedName>
</protein>
<keyword evidence="3" id="KW-1003">Cell membrane</keyword>
<evidence type="ECO:0000313" key="8">
    <source>
        <dbReference type="EMBL" id="OGI57916.1"/>
    </source>
</evidence>
<evidence type="ECO:0000256" key="4">
    <source>
        <dbReference type="ARBA" id="ARBA00022692"/>
    </source>
</evidence>
<keyword evidence="4 7" id="KW-0812">Transmembrane</keyword>
<name>A0A1F6UKM4_9PROT</name>
<evidence type="ECO:0000313" key="9">
    <source>
        <dbReference type="Proteomes" id="UP000177950"/>
    </source>
</evidence>
<keyword evidence="5 7" id="KW-1133">Transmembrane helix</keyword>
<sequence>MGIEYAQLGKELVSLLTILTPFSVLPVYVTLTAGMSAAARERALRRTLLAVLTTLLFFQWGGMYLFRILGVELPSFQVAGGLIIASMSWSMLHANPSRIQTSTAEGEEGLEKEDFSIVPLAIPMLSGPGAITTVILLSQQQENLPGDVALTAVILLAVCMLYPIFRLANPL</sequence>
<evidence type="ECO:0000256" key="6">
    <source>
        <dbReference type="ARBA" id="ARBA00023136"/>
    </source>
</evidence>
<feature type="transmembrane region" description="Helical" evidence="7">
    <location>
        <begin position="47"/>
        <end position="69"/>
    </location>
</feature>
<comment type="subcellular location">
    <subcellularLocation>
        <location evidence="1 7">Cell membrane</location>
        <topology evidence="1 7">Multi-pass membrane protein</topology>
    </subcellularLocation>
</comment>
<dbReference type="InterPro" id="IPR002771">
    <property type="entry name" value="Multi_antbiot-R_MarC"/>
</dbReference>
<evidence type="ECO:0000256" key="1">
    <source>
        <dbReference type="ARBA" id="ARBA00004651"/>
    </source>
</evidence>
<dbReference type="AlphaFoldDB" id="A0A1F6UKM4"/>
<dbReference type="Pfam" id="PF01914">
    <property type="entry name" value="MarC"/>
    <property type="match status" value="1"/>
</dbReference>
<feature type="transmembrane region" description="Helical" evidence="7">
    <location>
        <begin position="12"/>
        <end position="35"/>
    </location>
</feature>
<comment type="caution">
    <text evidence="7">Lacks conserved residue(s) required for the propagation of feature annotation.</text>
</comment>
<dbReference type="Proteomes" id="UP000177950">
    <property type="component" value="Unassembled WGS sequence"/>
</dbReference>
<evidence type="ECO:0000256" key="3">
    <source>
        <dbReference type="ARBA" id="ARBA00022475"/>
    </source>
</evidence>
<dbReference type="PANTHER" id="PTHR33508">
    <property type="entry name" value="UPF0056 MEMBRANE PROTEIN YHCE"/>
    <property type="match status" value="1"/>
</dbReference>
<dbReference type="GO" id="GO:0005886">
    <property type="term" value="C:plasma membrane"/>
    <property type="evidence" value="ECO:0007669"/>
    <property type="project" value="UniProtKB-SubCell"/>
</dbReference>
<comment type="similarity">
    <text evidence="2 7">Belongs to the UPF0056 (MarC) family.</text>
</comment>
<evidence type="ECO:0000256" key="7">
    <source>
        <dbReference type="RuleBase" id="RU362048"/>
    </source>
</evidence>
<evidence type="ECO:0000256" key="2">
    <source>
        <dbReference type="ARBA" id="ARBA00009784"/>
    </source>
</evidence>
<comment type="caution">
    <text evidence="8">The sequence shown here is derived from an EMBL/GenBank/DDBJ whole genome shotgun (WGS) entry which is preliminary data.</text>
</comment>